<organism evidence="2 3">
    <name type="scientific">Brachybacterium nesterenkovii</name>
    <dbReference type="NCBI Taxonomy" id="47847"/>
    <lineage>
        <taxon>Bacteria</taxon>
        <taxon>Bacillati</taxon>
        <taxon>Actinomycetota</taxon>
        <taxon>Actinomycetes</taxon>
        <taxon>Micrococcales</taxon>
        <taxon>Dermabacteraceae</taxon>
        <taxon>Brachybacterium</taxon>
    </lineage>
</organism>
<dbReference type="AlphaFoldDB" id="A0A1X6WYN3"/>
<proteinExistence type="predicted"/>
<dbReference type="EMBL" id="FWFG01000042">
    <property type="protein sequence ID" value="SLM90056.1"/>
    <property type="molecule type" value="Genomic_DNA"/>
</dbReference>
<evidence type="ECO:0000313" key="2">
    <source>
        <dbReference type="EMBL" id="SLM90056.1"/>
    </source>
</evidence>
<gene>
    <name evidence="2" type="ORF">FM110_04475</name>
</gene>
<protein>
    <submittedName>
        <fullName evidence="2">Uncharacterized protein</fullName>
    </submittedName>
</protein>
<keyword evidence="3" id="KW-1185">Reference proteome</keyword>
<sequence>MVSAAGKGAEVARERARRRDGRFGAQAHERANVRLGEGTVEQPPEPAWHAETWLRLAQEIDAAAPRGHDTVPDDGRFDAYRIRPSGSQDAIARLESTNVTEDRPHLADARFVQDRPGTALVARYRDGRGGETPVSVRMGDDPTLRGIERGIFRALDRAKAEGQAQLVDDGTGEEQAMLANLRRRGGA</sequence>
<dbReference type="Proteomes" id="UP000195981">
    <property type="component" value="Unassembled WGS sequence"/>
</dbReference>
<accession>A0A1X6WYN3</accession>
<evidence type="ECO:0000256" key="1">
    <source>
        <dbReference type="SAM" id="MobiDB-lite"/>
    </source>
</evidence>
<reference evidence="2 3" key="1">
    <citation type="submission" date="2017-02" db="EMBL/GenBank/DDBJ databases">
        <authorList>
            <person name="Peterson S.W."/>
        </authorList>
    </citation>
    <scope>NUCLEOTIDE SEQUENCE [LARGE SCALE GENOMIC DNA]</scope>
    <source>
        <strain evidence="2 3">CIP104813</strain>
    </source>
</reference>
<evidence type="ECO:0000313" key="3">
    <source>
        <dbReference type="Proteomes" id="UP000195981"/>
    </source>
</evidence>
<feature type="region of interest" description="Disordered" evidence="1">
    <location>
        <begin position="1"/>
        <end position="30"/>
    </location>
</feature>
<name>A0A1X6WYN3_9MICO</name>